<evidence type="ECO:0000313" key="3">
    <source>
        <dbReference type="RefSeq" id="XP_044776301.1"/>
    </source>
</evidence>
<feature type="region of interest" description="Disordered" evidence="1">
    <location>
        <begin position="192"/>
        <end position="233"/>
    </location>
</feature>
<dbReference type="PANTHER" id="PTHR28586">
    <property type="entry name" value="PROTEIN PAXX"/>
    <property type="match status" value="1"/>
</dbReference>
<protein>
    <submittedName>
        <fullName evidence="3">Protein PAXX isoform X1</fullName>
    </submittedName>
</protein>
<dbReference type="GO" id="GO:0060090">
    <property type="term" value="F:molecular adaptor activity"/>
    <property type="evidence" value="ECO:0007669"/>
    <property type="project" value="TreeGrafter"/>
</dbReference>
<dbReference type="GO" id="GO:0005634">
    <property type="term" value="C:nucleus"/>
    <property type="evidence" value="ECO:0007669"/>
    <property type="project" value="TreeGrafter"/>
</dbReference>
<name>A0A8M1MR14_NEOSC</name>
<dbReference type="GO" id="GO:0070419">
    <property type="term" value="C:nonhomologous end joining complex"/>
    <property type="evidence" value="ECO:0007669"/>
    <property type="project" value="TreeGrafter"/>
</dbReference>
<dbReference type="InterPro" id="IPR027873">
    <property type="entry name" value="PAXX"/>
</dbReference>
<evidence type="ECO:0000313" key="2">
    <source>
        <dbReference type="Proteomes" id="UP000248481"/>
    </source>
</evidence>
<dbReference type="RefSeq" id="XP_044776301.1">
    <property type="nucleotide sequence ID" value="XM_044920366.1"/>
</dbReference>
<proteinExistence type="predicted"/>
<dbReference type="InterPro" id="IPR054134">
    <property type="entry name" value="PAXX_N"/>
</dbReference>
<dbReference type="GO" id="GO:0006303">
    <property type="term" value="P:double-strand break repair via nonhomologous end joining"/>
    <property type="evidence" value="ECO:0007669"/>
    <property type="project" value="InterPro"/>
</dbReference>
<dbReference type="CDD" id="cd22286">
    <property type="entry name" value="HD_PAXX_N"/>
    <property type="match status" value="1"/>
</dbReference>
<sequence>MVPPPPLSPPLCTLPPGPGPPRFVCFCEGEGSEDGGPGDFNLYVTDAAELWSTCFTADSLAALKARFGLSAAEEITPRFRAACEQQAVTFTLQEDGASLTLSGGPSALDFDLSKVPGPEAASRLQALTLSLAAQVCTLKSQLAGGVGRACPESSLGPPCSCLHSCLSSPAVEVTAASPRKSPCLVGSQLFLPDPDPQRGGPGLGVRRRCPGESLINPGFKSKKPASGVDFESP</sequence>
<dbReference type="Pfam" id="PF15384">
    <property type="entry name" value="PAXX"/>
    <property type="match status" value="2"/>
</dbReference>
<dbReference type="GO" id="GO:0035861">
    <property type="term" value="C:site of double-strand break"/>
    <property type="evidence" value="ECO:0007669"/>
    <property type="project" value="TreeGrafter"/>
</dbReference>
<dbReference type="CTD" id="286257"/>
<dbReference type="GeneID" id="110581258"/>
<dbReference type="PANTHER" id="PTHR28586:SF1">
    <property type="entry name" value="PROTEIN PAXX"/>
    <property type="match status" value="1"/>
</dbReference>
<evidence type="ECO:0000256" key="1">
    <source>
        <dbReference type="SAM" id="MobiDB-lite"/>
    </source>
</evidence>
<keyword evidence="2" id="KW-1185">Reference proteome</keyword>
<reference evidence="3" key="1">
    <citation type="submission" date="2025-08" db="UniProtKB">
        <authorList>
            <consortium name="RefSeq"/>
        </authorList>
    </citation>
    <scope>IDENTIFICATION</scope>
    <source>
        <tissue evidence="3">Blood</tissue>
    </source>
</reference>
<accession>A0A8M1MR14</accession>
<dbReference type="Proteomes" id="UP000248481">
    <property type="component" value="Chromosome 13"/>
</dbReference>
<organism evidence="2 3">
    <name type="scientific">Neomonachus schauinslandi</name>
    <name type="common">Hawaiian monk seal</name>
    <name type="synonym">Monachus schauinslandi</name>
    <dbReference type="NCBI Taxonomy" id="29088"/>
    <lineage>
        <taxon>Eukaryota</taxon>
        <taxon>Metazoa</taxon>
        <taxon>Chordata</taxon>
        <taxon>Craniata</taxon>
        <taxon>Vertebrata</taxon>
        <taxon>Euteleostomi</taxon>
        <taxon>Mammalia</taxon>
        <taxon>Eutheria</taxon>
        <taxon>Laurasiatheria</taxon>
        <taxon>Carnivora</taxon>
        <taxon>Caniformia</taxon>
        <taxon>Pinnipedia</taxon>
        <taxon>Phocidae</taxon>
        <taxon>Monachinae</taxon>
        <taxon>Monachini</taxon>
        <taxon>Neomonachus</taxon>
    </lineage>
</organism>
<gene>
    <name evidence="3" type="primary">PAXX</name>
</gene>
<dbReference type="AlphaFoldDB" id="A0A8M1MR14"/>